<feature type="domain" description="Tip attachment protein J HDII-ins2" evidence="3">
    <location>
        <begin position="255"/>
        <end position="319"/>
    </location>
</feature>
<dbReference type="EMBL" id="BX640442">
    <property type="protein sequence ID" value="CAE32207.1"/>
    <property type="molecule type" value="Genomic_DNA"/>
</dbReference>
<evidence type="ECO:0000259" key="3">
    <source>
        <dbReference type="Pfam" id="PF24801"/>
    </source>
</evidence>
<dbReference type="eggNOG" id="COG4733">
    <property type="taxonomic scope" value="Bacteria"/>
</dbReference>
<protein>
    <recommendedName>
        <fullName evidence="3">Tip attachment protein J HDII-ins2 domain-containing protein</fullName>
    </recommendedName>
</protein>
<dbReference type="eggNOG" id="COG4723">
    <property type="taxonomic scope" value="Bacteria"/>
</dbReference>
<name>A0A0H3LTM0_BORBR</name>
<keyword evidence="2" id="KW-0472">Membrane</keyword>
<dbReference type="NCBIfam" id="NF040662">
    <property type="entry name" value="attach_TipJ_rel"/>
    <property type="match status" value="1"/>
</dbReference>
<feature type="transmembrane region" description="Helical" evidence="2">
    <location>
        <begin position="90"/>
        <end position="111"/>
    </location>
</feature>
<dbReference type="AlphaFoldDB" id="A0A0H3LTM0"/>
<dbReference type="Pfam" id="PF24801">
    <property type="entry name" value="FNIII-A_GpJ"/>
    <property type="match status" value="2"/>
</dbReference>
<accession>A0A0H3LTM0</accession>
<evidence type="ECO:0000256" key="1">
    <source>
        <dbReference type="SAM" id="MobiDB-lite"/>
    </source>
</evidence>
<organism evidence="4 5">
    <name type="scientific">Bordetella bronchiseptica (strain ATCC BAA-588 / NCTC 13252 / RB50)</name>
    <name type="common">Alcaligenes bronchisepticus</name>
    <dbReference type="NCBI Taxonomy" id="257310"/>
    <lineage>
        <taxon>Bacteria</taxon>
        <taxon>Pseudomonadati</taxon>
        <taxon>Pseudomonadota</taxon>
        <taxon>Betaproteobacteria</taxon>
        <taxon>Burkholderiales</taxon>
        <taxon>Alcaligenaceae</taxon>
        <taxon>Bordetella</taxon>
    </lineage>
</organism>
<reference evidence="4 5" key="1">
    <citation type="journal article" date="2003" name="Nat. Genet.">
        <title>Comparative analysis of the genome sequences of Bordetella pertussis, Bordetella parapertussis and Bordetella bronchiseptica.</title>
        <authorList>
            <person name="Parkhill J."/>
            <person name="Sebaihia M."/>
            <person name="Preston A."/>
            <person name="Murphy L.D."/>
            <person name="Thomson N.R."/>
            <person name="Harris D.E."/>
            <person name="Holden M.T.G."/>
            <person name="Churcher C.M."/>
            <person name="Bentley S.D."/>
            <person name="Mungall K.L."/>
            <person name="Cerdeno-Tarraga A.-M."/>
            <person name="Temple L."/>
            <person name="James K.D."/>
            <person name="Harris B."/>
            <person name="Quail M.A."/>
            <person name="Achtman M."/>
            <person name="Atkin R."/>
            <person name="Baker S."/>
            <person name="Basham D."/>
            <person name="Bason N."/>
            <person name="Cherevach I."/>
            <person name="Chillingworth T."/>
            <person name="Collins M."/>
            <person name="Cronin A."/>
            <person name="Davis P."/>
            <person name="Doggett J."/>
            <person name="Feltwell T."/>
            <person name="Goble A."/>
            <person name="Hamlin N."/>
            <person name="Hauser H."/>
            <person name="Holroyd S."/>
            <person name="Jagels K."/>
            <person name="Leather S."/>
            <person name="Moule S."/>
            <person name="Norberczak H."/>
            <person name="O'Neil S."/>
            <person name="Ormond D."/>
            <person name="Price C."/>
            <person name="Rabbinowitsch E."/>
            <person name="Rutter S."/>
            <person name="Sanders M."/>
            <person name="Saunders D."/>
            <person name="Seeger K."/>
            <person name="Sharp S."/>
            <person name="Simmonds M."/>
            <person name="Skelton J."/>
            <person name="Squares R."/>
            <person name="Squares S."/>
            <person name="Stevens K."/>
            <person name="Unwin L."/>
            <person name="Whitehead S."/>
            <person name="Barrell B.G."/>
            <person name="Maskell D.J."/>
        </authorList>
    </citation>
    <scope>NUCLEOTIDE SEQUENCE [LARGE SCALE GENOMIC DNA]</scope>
    <source>
        <strain evidence="4 5">ATCC BAA-588 / NCTC 13252 / RB50</strain>
    </source>
</reference>
<feature type="region of interest" description="Disordered" evidence="1">
    <location>
        <begin position="147"/>
        <end position="168"/>
    </location>
</feature>
<feature type="compositionally biased region" description="Polar residues" evidence="1">
    <location>
        <begin position="155"/>
        <end position="166"/>
    </location>
</feature>
<feature type="domain" description="Tip attachment protein J HDII-ins2" evidence="3">
    <location>
        <begin position="395"/>
        <end position="446"/>
    </location>
</feature>
<dbReference type="KEGG" id="bbr:BB1710"/>
<evidence type="ECO:0000313" key="4">
    <source>
        <dbReference type="EMBL" id="CAE32207.1"/>
    </source>
</evidence>
<evidence type="ECO:0000313" key="5">
    <source>
        <dbReference type="Proteomes" id="UP000001027"/>
    </source>
</evidence>
<keyword evidence="2" id="KW-1133">Transmembrane helix</keyword>
<gene>
    <name evidence="4" type="ordered locus">BB1710</name>
</gene>
<evidence type="ECO:0000256" key="2">
    <source>
        <dbReference type="SAM" id="Phobius"/>
    </source>
</evidence>
<sequence length="1268" mass="138533">MPALMVVHNPFVASEGRKAYCAAFLPGETLGRYCERMGVALPSRVVNVWHNGRPVPLALWQRLIPRQGDQVVIRAKGEGGGGGGKVLRTVAMIALVAASVTIPGAGIPGFFSGFQLTGTALSLASAGIMIGGSLLINALLPPPTPTSAKLGQGQKYESSSTYSIQGGRNRKRPYEPMMLVFGRHKVVPDLAVDPYTEQVGDNQFLRQAFHFGLQGMDVSLTDLRIGSTPVEDYKDVQVQRSGANGKLSLIAGNPETIQGFALPQAEGWQTRTTGPDVYCLSVELASRLFRINDDGGIASRSVDIRIQYRRVGTSSWIEQGLIGAQFATHYWSLRWRDQQQTEYGSTNPADHTDGDTIPVTGGFYRWRWVPHPYQLGQPWQGIAPDPLKVPAQPGVRLTGARQEPTRRQVTWDVPVGQYEVRVIKVTADINTSRESNETAVSQIMAFQQDKADYTGQVRLAMRARATGQLNGAIDEFSAIASAQCLAWTGSAWAKQETSNPAWWYLFFARGKMEGGKRVYGGGLSDAEIDIESIKVWGAWCAAKKLTFDYVLTEKMSTAAVLQMIARAGRATLTYQTGKLGVIWDAENLPVSAMFGPFNVKAGSFKIAYTNDGTVDEIVGNFINSARGWILDEVRVKVPGATTTNNPLQLDFDGCVYEDMAGREANLLAAAQVWKRRRIQWETDVEGLVAVRGDVVSFSHDLTEWGYSGRLMPGSGGRTMKLQKKVPSAGSGTVLLRDPDGNMKTVSVVSAVGEVDELTIVSDLDGFPMPGDTGYEDCAVFDWAWQFDPLATPGRRFKITAVVPAGDGLRFEAVDDDLEYYKSESNPYQYTPPRDGALLGGVVFLITFAETIRSVVNDDVAVEIGWVLSVQTRASVTVSINGVSQPSVTTEERRLIVSAKTGDMITATVRPVTGANTGQPRTQDYTVAGLLMPLPPVTGLTTVFRDGLTTLVWDRVVDIRQPSYEVRLGPGWANSRTVAITPSLESLAVGNGLYWVAARFQYGATTIYGPPDSLLVSGAVLVRNVLEVINEHPGWTGDLSGGAIVHNGELTLVGTGDILMAEDVLALDDVLFYGGVSSGGAYETAESNVVDIGYPAPVRVDFEIDEYALNFGENVLAMDDVLSVDDFLNDSNRQFYHVVPQIRHAQTAGDWTEWRDYVPGTINARYFDVRLLLRTDDPLIVPFVRSFTWTIDVPDLVQQGTEVTVPIGGMRVTFPKHFHAKPNIQVTTLDAKNGDREVITNTDLEGFDIQMVNISTPVERVINWFAQRY</sequence>
<keyword evidence="2" id="KW-0812">Transmembrane</keyword>
<proteinExistence type="predicted"/>
<dbReference type="InterPro" id="IPR055385">
    <property type="entry name" value="GpJ_HDII-ins2"/>
</dbReference>
<feature type="transmembrane region" description="Helical" evidence="2">
    <location>
        <begin position="118"/>
        <end position="140"/>
    </location>
</feature>
<dbReference type="HOGENOM" id="CLU_268615_0_0_4"/>
<dbReference type="Proteomes" id="UP000001027">
    <property type="component" value="Chromosome"/>
</dbReference>